<accession>A0A4R0KCX5</accession>
<feature type="compositionally biased region" description="Basic residues" evidence="1">
    <location>
        <begin position="1"/>
        <end position="10"/>
    </location>
</feature>
<keyword evidence="3" id="KW-1185">Reference proteome</keyword>
<dbReference type="EMBL" id="SJKD01000001">
    <property type="protein sequence ID" value="TCC53235.1"/>
    <property type="molecule type" value="Genomic_DNA"/>
</dbReference>
<protein>
    <recommendedName>
        <fullName evidence="4">Collagen triple helix repeat protein</fullName>
    </recommendedName>
</protein>
<name>A0A4R0KCX5_9ACTN</name>
<feature type="compositionally biased region" description="Low complexity" evidence="1">
    <location>
        <begin position="28"/>
        <end position="37"/>
    </location>
</feature>
<evidence type="ECO:0000313" key="2">
    <source>
        <dbReference type="EMBL" id="TCC53235.1"/>
    </source>
</evidence>
<feature type="compositionally biased region" description="Polar residues" evidence="1">
    <location>
        <begin position="144"/>
        <end position="161"/>
    </location>
</feature>
<evidence type="ECO:0000256" key="1">
    <source>
        <dbReference type="SAM" id="MobiDB-lite"/>
    </source>
</evidence>
<feature type="compositionally biased region" description="Pro residues" evidence="1">
    <location>
        <begin position="18"/>
        <end position="27"/>
    </location>
</feature>
<comment type="caution">
    <text evidence="2">The sequence shown here is derived from an EMBL/GenBank/DDBJ whole genome shotgun (WGS) entry which is preliminary data.</text>
</comment>
<sequence>MRSRPRRPRSGPKTPSSPKGPPGPNTPSGPKTPSGPSGPFGPSGPSGPKTPRGGRGGRGGRLPRRFRSPSSVITVRISHAFEEMPSAAAASSTLFFTDIGSRSVIRAVGSSASRVTWSVSSVSVSSSVSSSASSGPVSWLGAGVTTNSGRPPAIRSSTEPGDSSRLISPAASDRAEMRARRPASSSVAPRRCATERV</sequence>
<reference evidence="2 3" key="1">
    <citation type="submission" date="2019-02" db="EMBL/GenBank/DDBJ databases">
        <title>Kribbella capetownensis sp. nov. and Kribbella speibonae sp. nov., isolated from soil.</title>
        <authorList>
            <person name="Curtis S.M."/>
            <person name="Norton I."/>
            <person name="Everest G.J."/>
            <person name="Meyers P.R."/>
        </authorList>
    </citation>
    <scope>NUCLEOTIDE SEQUENCE [LARGE SCALE GENOMIC DNA]</scope>
    <source>
        <strain evidence="2 3">YM53</strain>
    </source>
</reference>
<dbReference type="Proteomes" id="UP000293342">
    <property type="component" value="Unassembled WGS sequence"/>
</dbReference>
<dbReference type="OrthoDB" id="3829960at2"/>
<feature type="region of interest" description="Disordered" evidence="1">
    <location>
        <begin position="1"/>
        <end position="71"/>
    </location>
</feature>
<feature type="compositionally biased region" description="Low complexity" evidence="1">
    <location>
        <begin position="126"/>
        <end position="138"/>
    </location>
</feature>
<proteinExistence type="predicted"/>
<organism evidence="2 3">
    <name type="scientific">Kribbella capetownensis</name>
    <dbReference type="NCBI Taxonomy" id="1572659"/>
    <lineage>
        <taxon>Bacteria</taxon>
        <taxon>Bacillati</taxon>
        <taxon>Actinomycetota</taxon>
        <taxon>Actinomycetes</taxon>
        <taxon>Propionibacteriales</taxon>
        <taxon>Kribbellaceae</taxon>
        <taxon>Kribbella</taxon>
    </lineage>
</organism>
<evidence type="ECO:0008006" key="4">
    <source>
        <dbReference type="Google" id="ProtNLM"/>
    </source>
</evidence>
<gene>
    <name evidence="2" type="ORF">E0H75_05850</name>
</gene>
<dbReference type="AlphaFoldDB" id="A0A4R0KCX5"/>
<feature type="compositionally biased region" description="Low complexity" evidence="1">
    <location>
        <begin position="182"/>
        <end position="191"/>
    </location>
</feature>
<feature type="region of interest" description="Disordered" evidence="1">
    <location>
        <begin position="126"/>
        <end position="197"/>
    </location>
</feature>
<evidence type="ECO:0000313" key="3">
    <source>
        <dbReference type="Proteomes" id="UP000293342"/>
    </source>
</evidence>